<dbReference type="InterPro" id="IPR029039">
    <property type="entry name" value="Flavoprotein-like_sf"/>
</dbReference>
<keyword evidence="3" id="KW-1185">Reference proteome</keyword>
<dbReference type="EMBL" id="RBNJ01003884">
    <property type="protein sequence ID" value="RUS30439.1"/>
    <property type="molecule type" value="Genomic_DNA"/>
</dbReference>
<protein>
    <submittedName>
        <fullName evidence="2">Uncharacterized protein</fullName>
    </submittedName>
</protein>
<feature type="non-terminal residue" evidence="2">
    <location>
        <position position="81"/>
    </location>
</feature>
<accession>A0A433QKY8</accession>
<dbReference type="PANTHER" id="PTHR30546:SF23">
    <property type="entry name" value="FLAVOPROTEIN-LIKE PROTEIN YCP4-RELATED"/>
    <property type="match status" value="1"/>
</dbReference>
<evidence type="ECO:0000313" key="2">
    <source>
        <dbReference type="EMBL" id="RUS30439.1"/>
    </source>
</evidence>
<evidence type="ECO:0000256" key="1">
    <source>
        <dbReference type="ARBA" id="ARBA00006961"/>
    </source>
</evidence>
<dbReference type="PANTHER" id="PTHR30546">
    <property type="entry name" value="FLAVODOXIN-RELATED PROTEIN WRBA-RELATED"/>
    <property type="match status" value="1"/>
</dbReference>
<dbReference type="AlphaFoldDB" id="A0A433QKY8"/>
<dbReference type="Gene3D" id="3.40.50.360">
    <property type="match status" value="1"/>
</dbReference>
<dbReference type="SUPFAM" id="SSF52218">
    <property type="entry name" value="Flavoproteins"/>
    <property type="match status" value="1"/>
</dbReference>
<organism evidence="2 3">
    <name type="scientific">Jimgerdemannia flammicorona</name>
    <dbReference type="NCBI Taxonomy" id="994334"/>
    <lineage>
        <taxon>Eukaryota</taxon>
        <taxon>Fungi</taxon>
        <taxon>Fungi incertae sedis</taxon>
        <taxon>Mucoromycota</taxon>
        <taxon>Mucoromycotina</taxon>
        <taxon>Endogonomycetes</taxon>
        <taxon>Endogonales</taxon>
        <taxon>Endogonaceae</taxon>
        <taxon>Jimgerdemannia</taxon>
    </lineage>
</organism>
<comment type="similarity">
    <text evidence="1">Belongs to the WrbA family.</text>
</comment>
<dbReference type="GO" id="GO:0003955">
    <property type="term" value="F:NAD(P)H dehydrogenase (quinone) activity"/>
    <property type="evidence" value="ECO:0007669"/>
    <property type="project" value="TreeGrafter"/>
</dbReference>
<sequence>MAKIYIILRPFTRGVAKGLELQGAEVKILRVPETLPAEVLAKMEASPAPFDIAVTNVSVPVETDDILFGSTRFGGVPQQFK</sequence>
<dbReference type="Proteomes" id="UP000274822">
    <property type="component" value="Unassembled WGS sequence"/>
</dbReference>
<comment type="caution">
    <text evidence="2">The sequence shown here is derived from an EMBL/GenBank/DDBJ whole genome shotgun (WGS) entry which is preliminary data.</text>
</comment>
<reference evidence="2 3" key="1">
    <citation type="journal article" date="2018" name="New Phytol.">
        <title>Phylogenomics of Endogonaceae and evolution of mycorrhizas within Mucoromycota.</title>
        <authorList>
            <person name="Chang Y."/>
            <person name="Desiro A."/>
            <person name="Na H."/>
            <person name="Sandor L."/>
            <person name="Lipzen A."/>
            <person name="Clum A."/>
            <person name="Barry K."/>
            <person name="Grigoriev I.V."/>
            <person name="Martin F.M."/>
            <person name="Stajich J.E."/>
            <person name="Smith M.E."/>
            <person name="Bonito G."/>
            <person name="Spatafora J.W."/>
        </authorList>
    </citation>
    <scope>NUCLEOTIDE SEQUENCE [LARGE SCALE GENOMIC DNA]</scope>
    <source>
        <strain evidence="2 3">AD002</strain>
    </source>
</reference>
<proteinExistence type="inferred from homology"/>
<dbReference type="GO" id="GO:0016020">
    <property type="term" value="C:membrane"/>
    <property type="evidence" value="ECO:0007669"/>
    <property type="project" value="TreeGrafter"/>
</dbReference>
<evidence type="ECO:0000313" key="3">
    <source>
        <dbReference type="Proteomes" id="UP000274822"/>
    </source>
</evidence>
<gene>
    <name evidence="2" type="ORF">BC938DRAFT_479388</name>
</gene>
<name>A0A433QKY8_9FUNG</name>